<evidence type="ECO:0000256" key="1">
    <source>
        <dbReference type="SAM" id="Phobius"/>
    </source>
</evidence>
<feature type="transmembrane region" description="Helical" evidence="1">
    <location>
        <begin position="95"/>
        <end position="121"/>
    </location>
</feature>
<dbReference type="InterPro" id="IPR007401">
    <property type="entry name" value="DUF454"/>
</dbReference>
<reference evidence="3" key="1">
    <citation type="submission" date="2017-08" db="EMBL/GenBank/DDBJ databases">
        <title>A dynamic microbial community with high functional redundancy inhabits the cold, oxic subseafloor aquifer.</title>
        <authorList>
            <person name="Tully B.J."/>
            <person name="Wheat C.G."/>
            <person name="Glazer B.T."/>
            <person name="Huber J.A."/>
        </authorList>
    </citation>
    <scope>NUCLEOTIDE SEQUENCE [LARGE SCALE GENOMIC DNA]</scope>
</reference>
<name>A0A2A5CDE9_9GAMM</name>
<gene>
    <name evidence="2" type="ORF">COA71_07995</name>
</gene>
<evidence type="ECO:0008006" key="4">
    <source>
        <dbReference type="Google" id="ProtNLM"/>
    </source>
</evidence>
<organism evidence="2 3">
    <name type="scientific">SAR86 cluster bacterium</name>
    <dbReference type="NCBI Taxonomy" id="2030880"/>
    <lineage>
        <taxon>Bacteria</taxon>
        <taxon>Pseudomonadati</taxon>
        <taxon>Pseudomonadota</taxon>
        <taxon>Gammaproteobacteria</taxon>
        <taxon>SAR86 cluster</taxon>
    </lineage>
</organism>
<dbReference type="Proteomes" id="UP000228987">
    <property type="component" value="Unassembled WGS sequence"/>
</dbReference>
<protein>
    <recommendedName>
        <fullName evidence="4">DUF454 domain-containing protein</fullName>
    </recommendedName>
</protein>
<accession>A0A2A5CDE9</accession>
<keyword evidence="1" id="KW-0472">Membrane</keyword>
<comment type="caution">
    <text evidence="2">The sequence shown here is derived from an EMBL/GenBank/DDBJ whole genome shotgun (WGS) entry which is preliminary data.</text>
</comment>
<dbReference type="EMBL" id="NVWI01000005">
    <property type="protein sequence ID" value="PCJ41490.1"/>
    <property type="molecule type" value="Genomic_DNA"/>
</dbReference>
<dbReference type="Pfam" id="PF04304">
    <property type="entry name" value="DUF454"/>
    <property type="match status" value="1"/>
</dbReference>
<sequence>MHYRIPEEKQNSSRLNNLLAKILAGFFVLICLAVGIVGLILPIIPGLLFLSIAAMITARHSPSLDRWFRKNRIIRGYLDSGEGFLNLSWLRRIQFILWLCLKIFIDTIVMIFALIAGLLTFSVKKYQSYR</sequence>
<proteinExistence type="predicted"/>
<evidence type="ECO:0000313" key="2">
    <source>
        <dbReference type="EMBL" id="PCJ41490.1"/>
    </source>
</evidence>
<keyword evidence="1" id="KW-1133">Transmembrane helix</keyword>
<dbReference type="AlphaFoldDB" id="A0A2A5CDE9"/>
<evidence type="ECO:0000313" key="3">
    <source>
        <dbReference type="Proteomes" id="UP000228987"/>
    </source>
</evidence>
<keyword evidence="1" id="KW-0812">Transmembrane</keyword>
<feature type="transmembrane region" description="Helical" evidence="1">
    <location>
        <begin position="23"/>
        <end position="56"/>
    </location>
</feature>